<comment type="cofactor">
    <cofactor evidence="1 5">
        <name>heme</name>
        <dbReference type="ChEBI" id="CHEBI:30413"/>
    </cofactor>
</comment>
<proteinExistence type="inferred from homology"/>
<dbReference type="GO" id="GO:0004497">
    <property type="term" value="F:monooxygenase activity"/>
    <property type="evidence" value="ECO:0007669"/>
    <property type="project" value="UniProtKB-KW"/>
</dbReference>
<sequence length="334" mass="38303">LFSSRDREFHSRRKKLISSAFSVKGLSLMEDRIASVGSESLVNYLNQNLMNEESKEFDLFKLFHYNTLDVISELIFGKNLNTTTDSQSAKFYFEGIEKTQKLLFMRLLVPFSNLIRLPMESMFKPIILDNIQKRRSTSKTHNDILQSLIDARDPDSGEGLKDLEIVDECLVLLFAGMDTTANTMTWTLYEILKHPDVYRLVRDEILEKFPNLNRPISYDLARNGLEYFDACVLESMRKNPVGAGPMPRVVPEGGLTVNGYYLPPKTVIAMDIYSQHNDPSIWPNPLKFDISRWLGPDRESNKSKLLSFGLGPTSCVGRELAWMEIYLVLVELIR</sequence>
<feature type="binding site" description="axial binding residue" evidence="5">
    <location>
        <position position="315"/>
    </location>
    <ligand>
        <name>heme</name>
        <dbReference type="ChEBI" id="CHEBI:30413"/>
    </ligand>
    <ligandPart>
        <name>Fe</name>
        <dbReference type="ChEBI" id="CHEBI:18248"/>
    </ligandPart>
</feature>
<organism evidence="7 8">
    <name type="scientific">Conidiobolus coronatus (strain ATCC 28846 / CBS 209.66 / NRRL 28638)</name>
    <name type="common">Delacroixia coronata</name>
    <dbReference type="NCBI Taxonomy" id="796925"/>
    <lineage>
        <taxon>Eukaryota</taxon>
        <taxon>Fungi</taxon>
        <taxon>Fungi incertae sedis</taxon>
        <taxon>Zoopagomycota</taxon>
        <taxon>Entomophthoromycotina</taxon>
        <taxon>Entomophthoromycetes</taxon>
        <taxon>Entomophthorales</taxon>
        <taxon>Ancylistaceae</taxon>
        <taxon>Conidiobolus</taxon>
    </lineage>
</organism>
<dbReference type="InterPro" id="IPR001128">
    <property type="entry name" value="Cyt_P450"/>
</dbReference>
<feature type="non-terminal residue" evidence="7">
    <location>
        <position position="1"/>
    </location>
</feature>
<dbReference type="GO" id="GO:0016705">
    <property type="term" value="F:oxidoreductase activity, acting on paired donors, with incorporation or reduction of molecular oxygen"/>
    <property type="evidence" value="ECO:0007669"/>
    <property type="project" value="InterPro"/>
</dbReference>
<evidence type="ECO:0000256" key="3">
    <source>
        <dbReference type="ARBA" id="ARBA00022723"/>
    </source>
</evidence>
<evidence type="ECO:0000256" key="6">
    <source>
        <dbReference type="RuleBase" id="RU000461"/>
    </source>
</evidence>
<dbReference type="STRING" id="796925.A0A137PI65"/>
<keyword evidence="8" id="KW-1185">Reference proteome</keyword>
<dbReference type="InterPro" id="IPR017972">
    <property type="entry name" value="Cyt_P450_CS"/>
</dbReference>
<dbReference type="PANTHER" id="PTHR24305">
    <property type="entry name" value="CYTOCHROME P450"/>
    <property type="match status" value="1"/>
</dbReference>
<dbReference type="Pfam" id="PF00067">
    <property type="entry name" value="p450"/>
    <property type="match status" value="1"/>
</dbReference>
<keyword evidence="6" id="KW-0503">Monooxygenase</keyword>
<dbReference type="GO" id="GO:0005506">
    <property type="term" value="F:iron ion binding"/>
    <property type="evidence" value="ECO:0007669"/>
    <property type="project" value="InterPro"/>
</dbReference>
<dbReference type="InterPro" id="IPR036396">
    <property type="entry name" value="Cyt_P450_sf"/>
</dbReference>
<dbReference type="InterPro" id="IPR050121">
    <property type="entry name" value="Cytochrome_P450_monoxygenase"/>
</dbReference>
<dbReference type="OrthoDB" id="1470350at2759"/>
<dbReference type="Gene3D" id="1.10.630.10">
    <property type="entry name" value="Cytochrome P450"/>
    <property type="match status" value="1"/>
</dbReference>
<feature type="non-terminal residue" evidence="7">
    <location>
        <position position="334"/>
    </location>
</feature>
<comment type="similarity">
    <text evidence="2 6">Belongs to the cytochrome P450 family.</text>
</comment>
<evidence type="ECO:0000256" key="1">
    <source>
        <dbReference type="ARBA" id="ARBA00001971"/>
    </source>
</evidence>
<dbReference type="PRINTS" id="PR00385">
    <property type="entry name" value="P450"/>
</dbReference>
<gene>
    <name evidence="7" type="ORF">CONCODRAFT_29975</name>
</gene>
<name>A0A137PI65_CONC2</name>
<dbReference type="GO" id="GO:0020037">
    <property type="term" value="F:heme binding"/>
    <property type="evidence" value="ECO:0007669"/>
    <property type="project" value="InterPro"/>
</dbReference>
<protein>
    <submittedName>
        <fullName evidence="7">Cytochrome P450</fullName>
    </submittedName>
</protein>
<reference evidence="7 8" key="1">
    <citation type="journal article" date="2015" name="Genome Biol. Evol.">
        <title>Phylogenomic analyses indicate that early fungi evolved digesting cell walls of algal ancestors of land plants.</title>
        <authorList>
            <person name="Chang Y."/>
            <person name="Wang S."/>
            <person name="Sekimoto S."/>
            <person name="Aerts A.L."/>
            <person name="Choi C."/>
            <person name="Clum A."/>
            <person name="LaButti K.M."/>
            <person name="Lindquist E.A."/>
            <person name="Yee Ngan C."/>
            <person name="Ohm R.A."/>
            <person name="Salamov A.A."/>
            <person name="Grigoriev I.V."/>
            <person name="Spatafora J.W."/>
            <person name="Berbee M.L."/>
        </authorList>
    </citation>
    <scope>NUCLEOTIDE SEQUENCE [LARGE SCALE GENOMIC DNA]</scope>
    <source>
        <strain evidence="7 8">NRRL 28638</strain>
    </source>
</reference>
<keyword evidence="5 6" id="KW-0349">Heme</keyword>
<dbReference type="Proteomes" id="UP000070444">
    <property type="component" value="Unassembled WGS sequence"/>
</dbReference>
<dbReference type="PRINTS" id="PR00463">
    <property type="entry name" value="EP450I"/>
</dbReference>
<dbReference type="InterPro" id="IPR002401">
    <property type="entry name" value="Cyt_P450_E_grp-I"/>
</dbReference>
<dbReference type="PROSITE" id="PS00086">
    <property type="entry name" value="CYTOCHROME_P450"/>
    <property type="match status" value="1"/>
</dbReference>
<evidence type="ECO:0000256" key="2">
    <source>
        <dbReference type="ARBA" id="ARBA00010617"/>
    </source>
</evidence>
<keyword evidence="3 5" id="KW-0479">Metal-binding</keyword>
<dbReference type="EMBL" id="KQ964421">
    <property type="protein sequence ID" value="KXN74693.1"/>
    <property type="molecule type" value="Genomic_DNA"/>
</dbReference>
<evidence type="ECO:0000313" key="8">
    <source>
        <dbReference type="Proteomes" id="UP000070444"/>
    </source>
</evidence>
<keyword evidence="4 5" id="KW-0408">Iron</keyword>
<accession>A0A137PI65</accession>
<dbReference type="SUPFAM" id="SSF48264">
    <property type="entry name" value="Cytochrome P450"/>
    <property type="match status" value="1"/>
</dbReference>
<keyword evidence="6" id="KW-0560">Oxidoreductase</keyword>
<dbReference type="AlphaFoldDB" id="A0A137PI65"/>
<evidence type="ECO:0000256" key="5">
    <source>
        <dbReference type="PIRSR" id="PIRSR602401-1"/>
    </source>
</evidence>
<evidence type="ECO:0000256" key="4">
    <source>
        <dbReference type="ARBA" id="ARBA00023004"/>
    </source>
</evidence>
<evidence type="ECO:0000313" key="7">
    <source>
        <dbReference type="EMBL" id="KXN74693.1"/>
    </source>
</evidence>
<dbReference type="PANTHER" id="PTHR24305:SF166">
    <property type="entry name" value="CYTOCHROME P450 12A4, MITOCHONDRIAL-RELATED"/>
    <property type="match status" value="1"/>
</dbReference>